<keyword evidence="4" id="KW-0336">GPI-anchor</keyword>
<name>M4T2E8_9TRYP</name>
<dbReference type="InterPro" id="IPR001812">
    <property type="entry name" value="Trypano_VSG_A_N_dom"/>
</dbReference>
<evidence type="ECO:0000256" key="6">
    <source>
        <dbReference type="ARBA" id="ARBA00023180"/>
    </source>
</evidence>
<organism evidence="9">
    <name type="scientific">Trypanosoma brucei</name>
    <dbReference type="NCBI Taxonomy" id="5691"/>
    <lineage>
        <taxon>Eukaryota</taxon>
        <taxon>Discoba</taxon>
        <taxon>Euglenozoa</taxon>
        <taxon>Kinetoplastea</taxon>
        <taxon>Metakinetoplastina</taxon>
        <taxon>Trypanosomatida</taxon>
        <taxon>Trypanosomatidae</taxon>
        <taxon>Trypanosoma</taxon>
    </lineage>
</organism>
<proteinExistence type="predicted"/>
<evidence type="ECO:0000259" key="8">
    <source>
        <dbReference type="Pfam" id="PF00913"/>
    </source>
</evidence>
<dbReference type="Pfam" id="PF00913">
    <property type="entry name" value="Trypan_glycop"/>
    <property type="match status" value="1"/>
</dbReference>
<dbReference type="AlphaFoldDB" id="M4T2E8"/>
<evidence type="ECO:0000256" key="4">
    <source>
        <dbReference type="ARBA" id="ARBA00022622"/>
    </source>
</evidence>
<dbReference type="SUPFAM" id="SSF118251">
    <property type="entry name" value="Variant surface glycoprotein MITAT 1.2, VSG 221, C-terminal domain"/>
    <property type="match status" value="1"/>
</dbReference>
<evidence type="ECO:0000256" key="3">
    <source>
        <dbReference type="ARBA" id="ARBA00022475"/>
    </source>
</evidence>
<reference evidence="9" key="1">
    <citation type="submission" date="2013-02" db="EMBL/GenBank/DDBJ databases">
        <authorList>
            <person name="Cross G.A.M."/>
            <person name="Kim H.-S."/>
            <person name="Wickstead B."/>
        </authorList>
    </citation>
    <scope>NUCLEOTIDE SEQUENCE</scope>
    <source>
        <strain evidence="9">Lister 427</strain>
    </source>
</reference>
<keyword evidence="3" id="KW-1003">Cell membrane</keyword>
<reference evidence="9" key="2">
    <citation type="journal article" date="2014" name="Mol. Biochem. Parasitol.">
        <title>Capturing the variant surface glycoprotein repertoire (the VSGnome) of Trypanosoma brucei Lister 427.</title>
        <authorList>
            <person name="Cross G.A."/>
            <person name="Kim H.S."/>
            <person name="Wickstead B."/>
        </authorList>
    </citation>
    <scope>NUCLEOTIDE SEQUENCE</scope>
    <source>
        <strain evidence="9">Lister 427</strain>
    </source>
</reference>
<evidence type="ECO:0000256" key="1">
    <source>
        <dbReference type="ARBA" id="ARBA00002523"/>
    </source>
</evidence>
<dbReference type="GO" id="GO:0098552">
    <property type="term" value="C:side of membrane"/>
    <property type="evidence" value="ECO:0007669"/>
    <property type="project" value="UniProtKB-KW"/>
</dbReference>
<accession>M4T2E8</accession>
<dbReference type="VEuPathDB" id="TriTrypDB:Tb427_000183000"/>
<evidence type="ECO:0000313" key="9">
    <source>
        <dbReference type="EMBL" id="AGH61272.1"/>
    </source>
</evidence>
<evidence type="ECO:0000256" key="7">
    <source>
        <dbReference type="ARBA" id="ARBA00023288"/>
    </source>
</evidence>
<keyword evidence="7" id="KW-0449">Lipoprotein</keyword>
<dbReference type="InterPro" id="IPR027446">
    <property type="entry name" value="VSG_C_dom_sf"/>
</dbReference>
<comment type="function">
    <text evidence="1">VSG forms a coat on the surface of the parasite. The trypanosome evades the immune response of the host by expressing a series of antigenically distinct VSGs from an estimated 1000 VSG genes.</text>
</comment>
<dbReference type="GO" id="GO:0042783">
    <property type="term" value="P:symbiont-mediated evasion of host immune response"/>
    <property type="evidence" value="ECO:0007669"/>
    <property type="project" value="InterPro"/>
</dbReference>
<dbReference type="Gene3D" id="3.90.150.10">
    <property type="entry name" value="Variant Surface Glycoprotein, subunit A domain 1"/>
    <property type="match status" value="1"/>
</dbReference>
<protein>
    <submittedName>
        <fullName evidence="9">Variant surface glycoprotein 819</fullName>
    </submittedName>
</protein>
<dbReference type="VEuPathDB" id="TriTrypDB:Tb11.v5.0695"/>
<dbReference type="GO" id="GO:0005886">
    <property type="term" value="C:plasma membrane"/>
    <property type="evidence" value="ECO:0007669"/>
    <property type="project" value="UniProtKB-SubCell"/>
</dbReference>
<comment type="subcellular location">
    <subcellularLocation>
        <location evidence="2">Cell membrane</location>
        <topology evidence="2">Lipid-anchor</topology>
        <topology evidence="2">GPI-anchor</topology>
    </subcellularLocation>
</comment>
<sequence>MQASSAVKVGRWRTNTTRCALSFLLLANDSEATSDSFKEGEIIKLCRVAKAARGATGITNNRLGKLLEQLQAASAAAQKLSLVQLAAENDSTALMFGQAAVAAKQCGTDALNELKTAVPSALINVANAAAASGTLTEVISILQQNGAQGSNTKCIAATAGSRATPYKTMDRMGCPEIFIEQVAQLDKPQETVIAATGFPTLGSGETTITHSGSTDCIFTNGADATTAMWGGTNAVKVGAGIIQITPHSAGSANAKVNAAGTKATAYKLDTDGNSQLQRLYKAVTGPIHIPDPTCATSEGDLLTQVLDASKLKVALKPTLLALGQITDQTADTKLKELLDKVAGHDTDHAKHLVKLLGQIQAKQVKNKDTELQDINKLATSNNLPTAAVIAAAEVKTAAAKKITCTSTEERVKNEKTEEEQNKECSTKKEAACTGNCELVNEVCKPKTKGERENKEKNGTTNTTGSNYFVIKKAPLLLAVFDSTVKFSKRLLLNLVKFINFLYLEGIS</sequence>
<evidence type="ECO:0000256" key="2">
    <source>
        <dbReference type="ARBA" id="ARBA00004609"/>
    </source>
</evidence>
<dbReference type="EMBL" id="KC613841">
    <property type="protein sequence ID" value="AGH61272.1"/>
    <property type="molecule type" value="Genomic_DNA"/>
</dbReference>
<evidence type="ECO:0000256" key="5">
    <source>
        <dbReference type="ARBA" id="ARBA00023136"/>
    </source>
</evidence>
<keyword evidence="5" id="KW-0472">Membrane</keyword>
<feature type="domain" description="Trypanosome variant surface glycoprotein A-type N-terminal" evidence="8">
    <location>
        <begin position="24"/>
        <end position="377"/>
    </location>
</feature>
<dbReference type="SUPFAM" id="SSF58087">
    <property type="entry name" value="Variant surface glycoprotein (N-terminal domain)"/>
    <property type="match status" value="1"/>
</dbReference>
<keyword evidence="6" id="KW-0325">Glycoprotein</keyword>